<keyword evidence="2" id="KW-1185">Reference proteome</keyword>
<dbReference type="EMBL" id="ML211137">
    <property type="protein sequence ID" value="TFK87841.1"/>
    <property type="molecule type" value="Genomic_DNA"/>
</dbReference>
<name>A0A5C3PEZ8_9APHY</name>
<reference evidence="1 2" key="1">
    <citation type="journal article" date="2019" name="Nat. Ecol. Evol.">
        <title>Megaphylogeny resolves global patterns of mushroom evolution.</title>
        <authorList>
            <person name="Varga T."/>
            <person name="Krizsan K."/>
            <person name="Foldi C."/>
            <person name="Dima B."/>
            <person name="Sanchez-Garcia M."/>
            <person name="Sanchez-Ramirez S."/>
            <person name="Szollosi G.J."/>
            <person name="Szarkandi J.G."/>
            <person name="Papp V."/>
            <person name="Albert L."/>
            <person name="Andreopoulos W."/>
            <person name="Angelini C."/>
            <person name="Antonin V."/>
            <person name="Barry K.W."/>
            <person name="Bougher N.L."/>
            <person name="Buchanan P."/>
            <person name="Buyck B."/>
            <person name="Bense V."/>
            <person name="Catcheside P."/>
            <person name="Chovatia M."/>
            <person name="Cooper J."/>
            <person name="Damon W."/>
            <person name="Desjardin D."/>
            <person name="Finy P."/>
            <person name="Geml J."/>
            <person name="Haridas S."/>
            <person name="Hughes K."/>
            <person name="Justo A."/>
            <person name="Karasinski D."/>
            <person name="Kautmanova I."/>
            <person name="Kiss B."/>
            <person name="Kocsube S."/>
            <person name="Kotiranta H."/>
            <person name="LaButti K.M."/>
            <person name="Lechner B.E."/>
            <person name="Liimatainen K."/>
            <person name="Lipzen A."/>
            <person name="Lukacs Z."/>
            <person name="Mihaltcheva S."/>
            <person name="Morgado L.N."/>
            <person name="Niskanen T."/>
            <person name="Noordeloos M.E."/>
            <person name="Ohm R.A."/>
            <person name="Ortiz-Santana B."/>
            <person name="Ovrebo C."/>
            <person name="Racz N."/>
            <person name="Riley R."/>
            <person name="Savchenko A."/>
            <person name="Shiryaev A."/>
            <person name="Soop K."/>
            <person name="Spirin V."/>
            <person name="Szebenyi C."/>
            <person name="Tomsovsky M."/>
            <person name="Tulloss R.E."/>
            <person name="Uehling J."/>
            <person name="Grigoriev I.V."/>
            <person name="Vagvolgyi C."/>
            <person name="Papp T."/>
            <person name="Martin F.M."/>
            <person name="Miettinen O."/>
            <person name="Hibbett D.S."/>
            <person name="Nagy L.G."/>
        </authorList>
    </citation>
    <scope>NUCLEOTIDE SEQUENCE [LARGE SCALE GENOMIC DNA]</scope>
    <source>
        <strain evidence="1 2">HHB13444</strain>
    </source>
</reference>
<dbReference type="AlphaFoldDB" id="A0A5C3PEZ8"/>
<evidence type="ECO:0000313" key="1">
    <source>
        <dbReference type="EMBL" id="TFK87841.1"/>
    </source>
</evidence>
<protein>
    <submittedName>
        <fullName evidence="1">Uncharacterized protein</fullName>
    </submittedName>
</protein>
<organism evidence="1 2">
    <name type="scientific">Polyporus arcularius HHB13444</name>
    <dbReference type="NCBI Taxonomy" id="1314778"/>
    <lineage>
        <taxon>Eukaryota</taxon>
        <taxon>Fungi</taxon>
        <taxon>Dikarya</taxon>
        <taxon>Basidiomycota</taxon>
        <taxon>Agaricomycotina</taxon>
        <taxon>Agaricomycetes</taxon>
        <taxon>Polyporales</taxon>
        <taxon>Polyporaceae</taxon>
        <taxon>Polyporus</taxon>
    </lineage>
</organism>
<evidence type="ECO:0000313" key="2">
    <source>
        <dbReference type="Proteomes" id="UP000308197"/>
    </source>
</evidence>
<accession>A0A5C3PEZ8</accession>
<dbReference type="Proteomes" id="UP000308197">
    <property type="component" value="Unassembled WGS sequence"/>
</dbReference>
<proteinExistence type="predicted"/>
<sequence>MSSEEMQSSVVPSGKRRLVRAYKVPLKGAPHFIHIPVVRGDGGDARDLAQLQSAWAFEGLLRKYTKIRSLRCRQPATRFHPFAAPRLRQQNGRVQFRQRMFNVYAMEGLDYDMPYNETVAALKFGPRIRAEFIIMEVTASGKRAADARSAETKKMDYLAVDWGSSAARRMMSLPDLETVVDMSEELQEYYGC</sequence>
<dbReference type="InParanoid" id="A0A5C3PEZ8"/>
<gene>
    <name evidence="1" type="ORF">K466DRAFT_565148</name>
</gene>